<name>A0A078AEZ6_STYLE</name>
<feature type="compositionally biased region" description="Basic residues" evidence="1">
    <location>
        <begin position="242"/>
        <end position="252"/>
    </location>
</feature>
<feature type="compositionally biased region" description="Low complexity" evidence="1">
    <location>
        <begin position="425"/>
        <end position="448"/>
    </location>
</feature>
<dbReference type="Proteomes" id="UP000039865">
    <property type="component" value="Unassembled WGS sequence"/>
</dbReference>
<organism evidence="2 3">
    <name type="scientific">Stylonychia lemnae</name>
    <name type="common">Ciliate</name>
    <dbReference type="NCBI Taxonomy" id="5949"/>
    <lineage>
        <taxon>Eukaryota</taxon>
        <taxon>Sar</taxon>
        <taxon>Alveolata</taxon>
        <taxon>Ciliophora</taxon>
        <taxon>Intramacronucleata</taxon>
        <taxon>Spirotrichea</taxon>
        <taxon>Stichotrichia</taxon>
        <taxon>Sporadotrichida</taxon>
        <taxon>Oxytrichidae</taxon>
        <taxon>Stylonychinae</taxon>
        <taxon>Stylonychia</taxon>
    </lineage>
</organism>
<dbReference type="EMBL" id="CCKQ01008631">
    <property type="protein sequence ID" value="CDW80092.1"/>
    <property type="molecule type" value="Genomic_DNA"/>
</dbReference>
<evidence type="ECO:0000313" key="3">
    <source>
        <dbReference type="Proteomes" id="UP000039865"/>
    </source>
</evidence>
<feature type="compositionally biased region" description="Low complexity" evidence="1">
    <location>
        <begin position="486"/>
        <end position="505"/>
    </location>
</feature>
<feature type="compositionally biased region" description="Basic residues" evidence="1">
    <location>
        <begin position="455"/>
        <end position="482"/>
    </location>
</feature>
<feature type="region of interest" description="Disordered" evidence="1">
    <location>
        <begin position="417"/>
        <end position="512"/>
    </location>
</feature>
<gene>
    <name evidence="2" type="primary">Contig7262.g7765</name>
    <name evidence="2" type="ORF">STYLEM_9088</name>
</gene>
<sequence length="512" mass="58668">MSATELLQNYQVPQQPSTSHQAFAPPSQSNSASFGPINDDFDFTAQLNQALQFNQSLQSQLLIPVEPLTNFQNMQPFANASFSFSSAQPSINLNEKQLSITLIIDMINQSEKFTFSYQECNNDLDILIDQICYLKSIDRTEDMRLVLVPDFIILDLDCIEDGDTVVLKNVQRVQSLGHYREQQSMQMVYDDPMRYLQEQHRVKRQYIRRQPQPGQYIPNEQHQNTLNDPSLATGATYIQNGKLRRRGKRGRPPKNGYSDENQPKNTYYFSIKQATSGAIPIDYNSLVDTPEFQDFNFLSQSRDELIHLFKTVAAKKGFKAIIPFTDRNNRMSTSTSFCCSLAGQSARKKSTNCPFKVTYTKNFADQYYKLENNFFSQHNHTLPIDEYLMNDNGQNQDGMQQEYVVKEQEQIIEKLMRKKKGLNGDSSQESSSSSSSSESDSQQSNKSGSGEGSKRKQKEKKKNKKKKKKSDKKDKHSSHKDHHNTSHSNFDSIRSQLSQNSQSSQEVLIFDE</sequence>
<accession>A0A078AEZ6</accession>
<dbReference type="OrthoDB" id="10567772at2759"/>
<feature type="region of interest" description="Disordered" evidence="1">
    <location>
        <begin position="1"/>
        <end position="31"/>
    </location>
</feature>
<evidence type="ECO:0000313" key="2">
    <source>
        <dbReference type="EMBL" id="CDW80092.1"/>
    </source>
</evidence>
<proteinExistence type="predicted"/>
<reference evidence="2 3" key="1">
    <citation type="submission" date="2014-06" db="EMBL/GenBank/DDBJ databases">
        <authorList>
            <person name="Swart Estienne"/>
        </authorList>
    </citation>
    <scope>NUCLEOTIDE SEQUENCE [LARGE SCALE GENOMIC DNA]</scope>
    <source>
        <strain evidence="2 3">130c</strain>
    </source>
</reference>
<feature type="region of interest" description="Disordered" evidence="1">
    <location>
        <begin position="238"/>
        <end position="264"/>
    </location>
</feature>
<dbReference type="InParanoid" id="A0A078AEZ6"/>
<protein>
    <submittedName>
        <fullName evidence="2">Uncharacterized protein</fullName>
    </submittedName>
</protein>
<evidence type="ECO:0000256" key="1">
    <source>
        <dbReference type="SAM" id="MobiDB-lite"/>
    </source>
</evidence>
<keyword evidence="3" id="KW-1185">Reference proteome</keyword>
<dbReference type="AlphaFoldDB" id="A0A078AEZ6"/>